<evidence type="ECO:0000256" key="3">
    <source>
        <dbReference type="ARBA" id="ARBA00022448"/>
    </source>
</evidence>
<keyword evidence="6 7" id="KW-0472">Membrane</keyword>
<comment type="caution">
    <text evidence="7">Lacks conserved residue(s) required for the propagation of feature annotation.</text>
</comment>
<keyword evidence="9" id="KW-1185">Reference proteome</keyword>
<comment type="caution">
    <text evidence="8">The sequence shown here is derived from an EMBL/GenBank/DDBJ whole genome shotgun (WGS) entry which is preliminary data.</text>
</comment>
<dbReference type="AlphaFoldDB" id="A0A9W7SVT1"/>
<evidence type="ECO:0000256" key="5">
    <source>
        <dbReference type="ARBA" id="ARBA00022989"/>
    </source>
</evidence>
<dbReference type="SUPFAM" id="SSF103473">
    <property type="entry name" value="MFS general substrate transporter"/>
    <property type="match status" value="1"/>
</dbReference>
<keyword evidence="7" id="KW-0406">Ion transport</keyword>
<dbReference type="EMBL" id="RIBY02000957">
    <property type="protein sequence ID" value="KAH9835073.1"/>
    <property type="molecule type" value="Genomic_DNA"/>
</dbReference>
<evidence type="ECO:0000313" key="8">
    <source>
        <dbReference type="EMBL" id="KAH9835073.1"/>
    </source>
</evidence>
<dbReference type="PANTHER" id="PTHR11660:SF57">
    <property type="entry name" value="SOLUTE CARRIER FAMILY 40 MEMBER"/>
    <property type="match status" value="1"/>
</dbReference>
<keyword evidence="4 7" id="KW-0812">Transmembrane</keyword>
<keyword evidence="3 7" id="KW-0813">Transport</keyword>
<dbReference type="InterPro" id="IPR036259">
    <property type="entry name" value="MFS_trans_sf"/>
</dbReference>
<evidence type="ECO:0000256" key="7">
    <source>
        <dbReference type="RuleBase" id="RU365065"/>
    </source>
</evidence>
<feature type="transmembrane region" description="Helical" evidence="7">
    <location>
        <begin position="228"/>
        <end position="247"/>
    </location>
</feature>
<organism evidence="8 9">
    <name type="scientific">Teratosphaeria destructans</name>
    <dbReference type="NCBI Taxonomy" id="418781"/>
    <lineage>
        <taxon>Eukaryota</taxon>
        <taxon>Fungi</taxon>
        <taxon>Dikarya</taxon>
        <taxon>Ascomycota</taxon>
        <taxon>Pezizomycotina</taxon>
        <taxon>Dothideomycetes</taxon>
        <taxon>Dothideomycetidae</taxon>
        <taxon>Mycosphaerellales</taxon>
        <taxon>Teratosphaeriaceae</taxon>
        <taxon>Teratosphaeria</taxon>
    </lineage>
</organism>
<evidence type="ECO:0000256" key="1">
    <source>
        <dbReference type="ARBA" id="ARBA00004141"/>
    </source>
</evidence>
<feature type="transmembrane region" description="Helical" evidence="7">
    <location>
        <begin position="170"/>
        <end position="189"/>
    </location>
</feature>
<evidence type="ECO:0000256" key="6">
    <source>
        <dbReference type="ARBA" id="ARBA00023136"/>
    </source>
</evidence>
<feature type="transmembrane region" description="Helical" evidence="7">
    <location>
        <begin position="136"/>
        <end position="158"/>
    </location>
</feature>
<dbReference type="GO" id="GO:0005381">
    <property type="term" value="F:iron ion transmembrane transporter activity"/>
    <property type="evidence" value="ECO:0007669"/>
    <property type="project" value="UniProtKB-UniRule"/>
</dbReference>
<feature type="transmembrane region" description="Helical" evidence="7">
    <location>
        <begin position="282"/>
        <end position="300"/>
    </location>
</feature>
<feature type="transmembrane region" description="Helical" evidence="7">
    <location>
        <begin position="201"/>
        <end position="222"/>
    </location>
</feature>
<evidence type="ECO:0000256" key="2">
    <source>
        <dbReference type="ARBA" id="ARBA00006279"/>
    </source>
</evidence>
<sequence>MEHFSLLTQEPIYAAALLALLSILAAVEKLTAVLNTIAVERDWMRRIDLFCKLVGPLAISFIDAASSPIAILITGAMTAVSIAIEYLAIARVHHAVPALQHSKQPQPSPPSSSPPTLSSLTAHALASTRTYFTHPAFLPSFALALLYLTVLSFAGQMITYLLSLGLRPSTIGLLRALAALVELSATWLAPHLMHRIGPIRAGIWFLNWDIACVATATLFFWLHYPPAITATATVAAVIASRIGLWGFDLSAQIIVQEENLFEMGAFASTVVWARPADFKIPASISAGAVGVAGVLYAAFVRSRRGHLVHLSRCVDPGRRGKGWRRVAQEDAGDADEGEG</sequence>
<comment type="subcellular location">
    <subcellularLocation>
        <location evidence="1 7">Membrane</location>
        <topology evidence="1 7">Multi-pass membrane protein</topology>
    </subcellularLocation>
</comment>
<dbReference type="Proteomes" id="UP001138500">
    <property type="component" value="Unassembled WGS sequence"/>
</dbReference>
<evidence type="ECO:0000256" key="4">
    <source>
        <dbReference type="ARBA" id="ARBA00022692"/>
    </source>
</evidence>
<evidence type="ECO:0000313" key="9">
    <source>
        <dbReference type="Proteomes" id="UP001138500"/>
    </source>
</evidence>
<dbReference type="Pfam" id="PF06963">
    <property type="entry name" value="FPN1"/>
    <property type="match status" value="1"/>
</dbReference>
<dbReference type="OrthoDB" id="648861at2759"/>
<comment type="similarity">
    <text evidence="2 7">Belongs to the ferroportin (FP) (TC 2.A.100) family. SLC40A subfamily.</text>
</comment>
<name>A0A9W7SVT1_9PEZI</name>
<feature type="transmembrane region" description="Helical" evidence="7">
    <location>
        <begin position="68"/>
        <end position="89"/>
    </location>
</feature>
<reference evidence="8 9" key="1">
    <citation type="journal article" date="2018" name="IMA Fungus">
        <title>IMA Genome-F 10: Nine draft genome sequences of Claviceps purpurea s.lat., including C. arundinis, C. humidiphila, and C. cf. spartinae, pseudomolecules for the pitch canker pathogen Fusarium circinatum, draft genome of Davidsoniella eucalypti, Grosmannia galeiformis, Quambalaria eucalypti, and Teratosphaeria destructans.</title>
        <authorList>
            <person name="Wingfield B.D."/>
            <person name="Liu M."/>
            <person name="Nguyen H.D."/>
            <person name="Lane F.A."/>
            <person name="Morgan S.W."/>
            <person name="De Vos L."/>
            <person name="Wilken P.M."/>
            <person name="Duong T.A."/>
            <person name="Aylward J."/>
            <person name="Coetzee M.P."/>
            <person name="Dadej K."/>
            <person name="De Beer Z.W."/>
            <person name="Findlay W."/>
            <person name="Havenga M."/>
            <person name="Kolarik M."/>
            <person name="Menzies J.G."/>
            <person name="Naidoo K."/>
            <person name="Pochopski O."/>
            <person name="Shoukouhi P."/>
            <person name="Santana Q.C."/>
            <person name="Seifert K.A."/>
            <person name="Soal N."/>
            <person name="Steenkamp E.T."/>
            <person name="Tatham C.T."/>
            <person name="van der Nest M.A."/>
            <person name="Wingfield M.J."/>
        </authorList>
    </citation>
    <scope>NUCLEOTIDE SEQUENCE [LARGE SCALE GENOMIC DNA]</scope>
    <source>
        <strain evidence="8">CMW44962</strain>
    </source>
</reference>
<dbReference type="GO" id="GO:0016020">
    <property type="term" value="C:membrane"/>
    <property type="evidence" value="ECO:0007669"/>
    <property type="project" value="UniProtKB-SubCell"/>
</dbReference>
<dbReference type="PANTHER" id="PTHR11660">
    <property type="entry name" value="SOLUTE CARRIER FAMILY 40 MEMBER"/>
    <property type="match status" value="1"/>
</dbReference>
<proteinExistence type="inferred from homology"/>
<feature type="transmembrane region" description="Helical" evidence="7">
    <location>
        <begin position="12"/>
        <end position="31"/>
    </location>
</feature>
<protein>
    <recommendedName>
        <fullName evidence="7">Solute carrier family 40 member</fullName>
    </recommendedName>
</protein>
<comment type="function">
    <text evidence="7">May be involved in iron transport and iron homeostasis.</text>
</comment>
<dbReference type="InterPro" id="IPR009716">
    <property type="entry name" value="Ferroportin-1"/>
</dbReference>
<accession>A0A9W7SVT1</accession>
<keyword evidence="5 7" id="KW-1133">Transmembrane helix</keyword>
<reference evidence="8 9" key="2">
    <citation type="journal article" date="2021" name="Curr. Genet.">
        <title>Genetic response to nitrogen starvation in the aggressive Eucalyptus foliar pathogen Teratosphaeria destructans.</title>
        <authorList>
            <person name="Havenga M."/>
            <person name="Wingfield B.D."/>
            <person name="Wingfield M.J."/>
            <person name="Dreyer L.L."/>
            <person name="Roets F."/>
            <person name="Aylward J."/>
        </authorList>
    </citation>
    <scope>NUCLEOTIDE SEQUENCE [LARGE SCALE GENOMIC DNA]</scope>
    <source>
        <strain evidence="8">CMW44962</strain>
    </source>
</reference>
<gene>
    <name evidence="8" type="ORF">Tdes44962_MAKER08575</name>
</gene>